<dbReference type="SUPFAM" id="SSF52172">
    <property type="entry name" value="CheY-like"/>
    <property type="match status" value="1"/>
</dbReference>
<evidence type="ECO:0000256" key="3">
    <source>
        <dbReference type="SAM" id="Coils"/>
    </source>
</evidence>
<keyword evidence="3" id="KW-0175">Coiled coil</keyword>
<proteinExistence type="predicted"/>
<evidence type="ECO:0000259" key="4">
    <source>
        <dbReference type="PROSITE" id="PS50110"/>
    </source>
</evidence>
<dbReference type="InterPro" id="IPR001789">
    <property type="entry name" value="Sig_transdc_resp-reg_receiver"/>
</dbReference>
<dbReference type="GO" id="GO:0006355">
    <property type="term" value="P:regulation of DNA-templated transcription"/>
    <property type="evidence" value="ECO:0007669"/>
    <property type="project" value="TreeGrafter"/>
</dbReference>
<evidence type="ECO:0000256" key="2">
    <source>
        <dbReference type="PROSITE-ProRule" id="PRU00169"/>
    </source>
</evidence>
<organism evidence="5 6">
    <name type="scientific">Leptonema illini</name>
    <dbReference type="NCBI Taxonomy" id="183"/>
    <lineage>
        <taxon>Bacteria</taxon>
        <taxon>Pseudomonadati</taxon>
        <taxon>Spirochaetota</taxon>
        <taxon>Spirochaetia</taxon>
        <taxon>Leptospirales</taxon>
        <taxon>Leptospiraceae</taxon>
        <taxon>Leptonema</taxon>
    </lineage>
</organism>
<dbReference type="InterPro" id="IPR011006">
    <property type="entry name" value="CheY-like_superfamily"/>
</dbReference>
<dbReference type="GO" id="GO:0000156">
    <property type="term" value="F:phosphorelay response regulator activity"/>
    <property type="evidence" value="ECO:0007669"/>
    <property type="project" value="TreeGrafter"/>
</dbReference>
<dbReference type="AlphaFoldDB" id="A0A833H0L3"/>
<dbReference type="InterPro" id="IPR039420">
    <property type="entry name" value="WalR-like"/>
</dbReference>
<keyword evidence="1" id="KW-0238">DNA-binding</keyword>
<gene>
    <name evidence="5" type="ORF">F9K24_13250</name>
</gene>
<dbReference type="Gene3D" id="3.40.50.2300">
    <property type="match status" value="1"/>
</dbReference>
<dbReference type="Pfam" id="PF00072">
    <property type="entry name" value="Response_reg"/>
    <property type="match status" value="1"/>
</dbReference>
<feature type="coiled-coil region" evidence="3">
    <location>
        <begin position="134"/>
        <end position="161"/>
    </location>
</feature>
<accession>A0A833H0L3</accession>
<evidence type="ECO:0000313" key="5">
    <source>
        <dbReference type="EMBL" id="KAB2931559.1"/>
    </source>
</evidence>
<feature type="domain" description="Response regulatory" evidence="4">
    <location>
        <begin position="5"/>
        <end position="128"/>
    </location>
</feature>
<dbReference type="PANTHER" id="PTHR48111">
    <property type="entry name" value="REGULATOR OF RPOS"/>
    <property type="match status" value="1"/>
</dbReference>
<dbReference type="GO" id="GO:0005829">
    <property type="term" value="C:cytosol"/>
    <property type="evidence" value="ECO:0007669"/>
    <property type="project" value="TreeGrafter"/>
</dbReference>
<dbReference type="PANTHER" id="PTHR48111:SF9">
    <property type="entry name" value="TWO-COMPONENT RESPONSE REGULATOR RECEIVER PROTEIN"/>
    <property type="match status" value="1"/>
</dbReference>
<dbReference type="OrthoDB" id="9802066at2"/>
<evidence type="ECO:0000313" key="6">
    <source>
        <dbReference type="Proteomes" id="UP000460298"/>
    </source>
</evidence>
<keyword evidence="2" id="KW-0597">Phosphoprotein</keyword>
<reference evidence="5 6" key="1">
    <citation type="submission" date="2019-10" db="EMBL/GenBank/DDBJ databases">
        <title>Extracellular Electron Transfer in a Candidatus Methanoperedens spp. Enrichment Culture.</title>
        <authorList>
            <person name="Berger S."/>
            <person name="Rangel Shaw D."/>
            <person name="Berben T."/>
            <person name="In 'T Zandt M."/>
            <person name="Frank J."/>
            <person name="Reimann J."/>
            <person name="Jetten M.S.M."/>
            <person name="Welte C.U."/>
        </authorList>
    </citation>
    <scope>NUCLEOTIDE SEQUENCE [LARGE SCALE GENOMIC DNA]</scope>
    <source>
        <strain evidence="5">SB12</strain>
    </source>
</reference>
<dbReference type="RefSeq" id="WP_002774626.1">
    <property type="nucleotide sequence ID" value="NZ_JQDG01000018.1"/>
</dbReference>
<dbReference type="Proteomes" id="UP000460298">
    <property type="component" value="Unassembled WGS sequence"/>
</dbReference>
<dbReference type="GO" id="GO:0032993">
    <property type="term" value="C:protein-DNA complex"/>
    <property type="evidence" value="ECO:0007669"/>
    <property type="project" value="TreeGrafter"/>
</dbReference>
<comment type="caution">
    <text evidence="5">The sequence shown here is derived from an EMBL/GenBank/DDBJ whole genome shotgun (WGS) entry which is preliminary data.</text>
</comment>
<sequence>MEKGFIICIDDERAVLETLREQLLRFFGASHDVELATSGEEGLALIKDIMSQGGSVEVVITDQVMPGLKGDELLEEVHRMLPETIKILLTGQAGLKDAIDAINRGGLNLYVEKPWNMEEIHVDIERLILRYRDNVENHRLLRRLEARVRELEEQVQEIESQN</sequence>
<evidence type="ECO:0000256" key="1">
    <source>
        <dbReference type="ARBA" id="ARBA00023125"/>
    </source>
</evidence>
<name>A0A833H0L3_9LEPT</name>
<protein>
    <submittedName>
        <fullName evidence="5">Response regulator</fullName>
    </submittedName>
</protein>
<dbReference type="SMART" id="SM00448">
    <property type="entry name" value="REC"/>
    <property type="match status" value="1"/>
</dbReference>
<dbReference type="EMBL" id="WBUI01000013">
    <property type="protein sequence ID" value="KAB2931559.1"/>
    <property type="molecule type" value="Genomic_DNA"/>
</dbReference>
<dbReference type="PROSITE" id="PS50110">
    <property type="entry name" value="RESPONSE_REGULATORY"/>
    <property type="match status" value="1"/>
</dbReference>
<feature type="modified residue" description="4-aspartylphosphate" evidence="2">
    <location>
        <position position="62"/>
    </location>
</feature>
<dbReference type="GO" id="GO:0000976">
    <property type="term" value="F:transcription cis-regulatory region binding"/>
    <property type="evidence" value="ECO:0007669"/>
    <property type="project" value="TreeGrafter"/>
</dbReference>